<proteinExistence type="predicted"/>
<dbReference type="Proteomes" id="UP000285697">
    <property type="component" value="Unassembled WGS sequence"/>
</dbReference>
<accession>A0A414SJ05</accession>
<evidence type="ECO:0000313" key="2">
    <source>
        <dbReference type="Proteomes" id="UP000285697"/>
    </source>
</evidence>
<sequence>MVFFYEESINYSRFVIHMQFFFATAFGRFAPERNYRRGKGLFDCTYFQNYTKAIKIKKCGKK</sequence>
<organism evidence="1 2">
    <name type="scientific">Mediterraneibacter gnavus</name>
    <name type="common">Ruminococcus gnavus</name>
    <dbReference type="NCBI Taxonomy" id="33038"/>
    <lineage>
        <taxon>Bacteria</taxon>
        <taxon>Bacillati</taxon>
        <taxon>Bacillota</taxon>
        <taxon>Clostridia</taxon>
        <taxon>Lachnospirales</taxon>
        <taxon>Lachnospiraceae</taxon>
        <taxon>Mediterraneibacter</taxon>
    </lineage>
</organism>
<protein>
    <submittedName>
        <fullName evidence="1">Uncharacterized protein</fullName>
    </submittedName>
</protein>
<reference evidence="1 2" key="1">
    <citation type="submission" date="2018-08" db="EMBL/GenBank/DDBJ databases">
        <title>A genome reference for cultivated species of the human gut microbiota.</title>
        <authorList>
            <person name="Zou Y."/>
            <person name="Xue W."/>
            <person name="Luo G."/>
        </authorList>
    </citation>
    <scope>NUCLEOTIDE SEQUENCE [LARGE SCALE GENOMIC DNA]</scope>
    <source>
        <strain evidence="1 2">AM22-7AC</strain>
    </source>
</reference>
<dbReference type="AlphaFoldDB" id="A0A414SJ05"/>
<name>A0A414SJ05_MEDGN</name>
<comment type="caution">
    <text evidence="1">The sequence shown here is derived from an EMBL/GenBank/DDBJ whole genome shotgun (WGS) entry which is preliminary data.</text>
</comment>
<gene>
    <name evidence="1" type="ORF">DW270_07265</name>
</gene>
<evidence type="ECO:0000313" key="1">
    <source>
        <dbReference type="EMBL" id="RHG19512.1"/>
    </source>
</evidence>
<dbReference type="EMBL" id="QRIA01000007">
    <property type="protein sequence ID" value="RHG19512.1"/>
    <property type="molecule type" value="Genomic_DNA"/>
</dbReference>